<dbReference type="Gene3D" id="4.10.240.10">
    <property type="entry name" value="Zn(2)-C6 fungal-type DNA-binding domain"/>
    <property type="match status" value="1"/>
</dbReference>
<dbReference type="PANTHER" id="PTHR31313">
    <property type="entry name" value="TY1 ENHANCER ACTIVATOR"/>
    <property type="match status" value="1"/>
</dbReference>
<dbReference type="GO" id="GO:0006351">
    <property type="term" value="P:DNA-templated transcription"/>
    <property type="evidence" value="ECO:0007669"/>
    <property type="project" value="InterPro"/>
</dbReference>
<dbReference type="PROSITE" id="PS50048">
    <property type="entry name" value="ZN2_CY6_FUNGAL_2"/>
    <property type="match status" value="1"/>
</dbReference>
<evidence type="ECO:0000256" key="1">
    <source>
        <dbReference type="ARBA" id="ARBA00004123"/>
    </source>
</evidence>
<dbReference type="GO" id="GO:0008270">
    <property type="term" value="F:zinc ion binding"/>
    <property type="evidence" value="ECO:0007669"/>
    <property type="project" value="InterPro"/>
</dbReference>
<evidence type="ECO:0000313" key="10">
    <source>
        <dbReference type="EMBL" id="KZP17360.1"/>
    </source>
</evidence>
<sequence>MKAGSEQKTGTRGARRPYVHQACNFCRMRKTRCDGTRPVCTPCNSSGHECTWGSESAKRPSTKSYVESLKNRIEALEGYVKVLEKKVTHCSQTHGGTEDGFMLKTDLALSPTLSFSPPMDEIDEMESLVDSELDEDICAPTKHLVLEEDDLQLYGPTSIFRLAPKALPMHTRFPDMHENSSETYILLVEGADMSTYNPDFDWSRYLPVEVPMERQEHDRLLDLLFKFFTSWCLRIVPVLFLRDMYRVLRVPRSQTPPKTPHYSPMLHNALMSLATAFSDQPRIRDLNSRQYFARKAKDYIEAECQRPNISVVHALSILASFHSSQGDQTLGYLYFGMSGRMSQALGLGVDCSPWVKSGLITRDEMLDRNWAHWTTFSNDVCWSLYVGRDFCVSSPNDLQRIPVPFVDSGFDQIPWHYPPSGIDAQPNYLSRTFVETCELLRIARRIMDVVNGLTNPGTRQEITQELISKIDVQLNGWKDGLSPEVDLTSSTRATALPHRIMLHSAYWWLFILLHRPFYRRARPNHGGGEKEIDHVKLCNRAAENIMELAETYRKLYTLRYVSITWVQVVFSAGTVFILSAVQATSGSRLAHVSLQHSLSQVDLCIQYLTETGRSWNCANNIADILKSLRKEQLIPRLNMRSIDESRINSRKPAETSSFLSPVSEDIKPILSSTGSPIESTSGTTGDEDFPSVASSPPTDMSNSFRSDWDLGTSGNTVPFIWDDPMSSITGPQWDGADLTFLGSANDAADALRQDFGGFPGLTGGEMLPIQPFMPFGMPGAGNSEYYQNQYGYSPVEQNPQAPRPLTEEDVEALNHFLGQQQVTA</sequence>
<feature type="compositionally biased region" description="Polar residues" evidence="8">
    <location>
        <begin position="670"/>
        <end position="684"/>
    </location>
</feature>
<proteinExistence type="predicted"/>
<accession>A0A166G0X3</accession>
<dbReference type="Pfam" id="PF04082">
    <property type="entry name" value="Fungal_trans"/>
    <property type="match status" value="1"/>
</dbReference>
<comment type="subcellular location">
    <subcellularLocation>
        <location evidence="1">Nucleus</location>
    </subcellularLocation>
</comment>
<dbReference type="InterPro" id="IPR036864">
    <property type="entry name" value="Zn2-C6_fun-type_DNA-bd_sf"/>
</dbReference>
<evidence type="ECO:0000256" key="7">
    <source>
        <dbReference type="ARBA" id="ARBA00023242"/>
    </source>
</evidence>
<keyword evidence="5" id="KW-0238">DNA-binding</keyword>
<dbReference type="PROSITE" id="PS00463">
    <property type="entry name" value="ZN2_CY6_FUNGAL_1"/>
    <property type="match status" value="1"/>
</dbReference>
<dbReference type="InterPro" id="IPR051615">
    <property type="entry name" value="Transcr_Regulatory_Elem"/>
</dbReference>
<dbReference type="GO" id="GO:0003677">
    <property type="term" value="F:DNA binding"/>
    <property type="evidence" value="ECO:0007669"/>
    <property type="project" value="UniProtKB-KW"/>
</dbReference>
<reference evidence="10 11" key="1">
    <citation type="journal article" date="2016" name="Mol. Biol. Evol.">
        <title>Comparative Genomics of Early-Diverging Mushroom-Forming Fungi Provides Insights into the Origins of Lignocellulose Decay Capabilities.</title>
        <authorList>
            <person name="Nagy L.G."/>
            <person name="Riley R."/>
            <person name="Tritt A."/>
            <person name="Adam C."/>
            <person name="Daum C."/>
            <person name="Floudas D."/>
            <person name="Sun H."/>
            <person name="Yadav J.S."/>
            <person name="Pangilinan J."/>
            <person name="Larsson K.H."/>
            <person name="Matsuura K."/>
            <person name="Barry K."/>
            <person name="Labutti K."/>
            <person name="Kuo R."/>
            <person name="Ohm R.A."/>
            <person name="Bhattacharya S.S."/>
            <person name="Shirouzu T."/>
            <person name="Yoshinaga Y."/>
            <person name="Martin F.M."/>
            <person name="Grigoriev I.V."/>
            <person name="Hibbett D.S."/>
        </authorList>
    </citation>
    <scope>NUCLEOTIDE SEQUENCE [LARGE SCALE GENOMIC DNA]</scope>
    <source>
        <strain evidence="10 11">CBS 109695</strain>
    </source>
</reference>
<dbReference type="InterPro" id="IPR007219">
    <property type="entry name" value="XnlR_reg_dom"/>
</dbReference>
<name>A0A166G0X3_9AGAM</name>
<dbReference type="Proteomes" id="UP000076532">
    <property type="component" value="Unassembled WGS sequence"/>
</dbReference>
<evidence type="ECO:0000256" key="8">
    <source>
        <dbReference type="SAM" id="MobiDB-lite"/>
    </source>
</evidence>
<dbReference type="CDD" id="cd00067">
    <property type="entry name" value="GAL4"/>
    <property type="match status" value="1"/>
</dbReference>
<dbReference type="CDD" id="cd12148">
    <property type="entry name" value="fungal_TF_MHR"/>
    <property type="match status" value="1"/>
</dbReference>
<evidence type="ECO:0000256" key="3">
    <source>
        <dbReference type="ARBA" id="ARBA00022833"/>
    </source>
</evidence>
<dbReference type="GO" id="GO:0000981">
    <property type="term" value="F:DNA-binding transcription factor activity, RNA polymerase II-specific"/>
    <property type="evidence" value="ECO:0007669"/>
    <property type="project" value="InterPro"/>
</dbReference>
<dbReference type="Pfam" id="PF00172">
    <property type="entry name" value="Zn_clus"/>
    <property type="match status" value="1"/>
</dbReference>
<dbReference type="GO" id="GO:0005634">
    <property type="term" value="C:nucleus"/>
    <property type="evidence" value="ECO:0007669"/>
    <property type="project" value="UniProtKB-SubCell"/>
</dbReference>
<evidence type="ECO:0000313" key="11">
    <source>
        <dbReference type="Proteomes" id="UP000076532"/>
    </source>
</evidence>
<organism evidence="10 11">
    <name type="scientific">Athelia psychrophila</name>
    <dbReference type="NCBI Taxonomy" id="1759441"/>
    <lineage>
        <taxon>Eukaryota</taxon>
        <taxon>Fungi</taxon>
        <taxon>Dikarya</taxon>
        <taxon>Basidiomycota</taxon>
        <taxon>Agaricomycotina</taxon>
        <taxon>Agaricomycetes</taxon>
        <taxon>Agaricomycetidae</taxon>
        <taxon>Atheliales</taxon>
        <taxon>Atheliaceae</taxon>
        <taxon>Athelia</taxon>
    </lineage>
</organism>
<keyword evidence="3" id="KW-0862">Zinc</keyword>
<keyword evidence="4" id="KW-0805">Transcription regulation</keyword>
<evidence type="ECO:0000256" key="6">
    <source>
        <dbReference type="ARBA" id="ARBA00023163"/>
    </source>
</evidence>
<evidence type="ECO:0000256" key="2">
    <source>
        <dbReference type="ARBA" id="ARBA00022723"/>
    </source>
</evidence>
<dbReference type="EMBL" id="KV417583">
    <property type="protein sequence ID" value="KZP17360.1"/>
    <property type="molecule type" value="Genomic_DNA"/>
</dbReference>
<dbReference type="AlphaFoldDB" id="A0A166G0X3"/>
<dbReference type="SUPFAM" id="SSF57701">
    <property type="entry name" value="Zn2/Cys6 DNA-binding domain"/>
    <property type="match status" value="1"/>
</dbReference>
<dbReference type="SMART" id="SM00066">
    <property type="entry name" value="GAL4"/>
    <property type="match status" value="1"/>
</dbReference>
<dbReference type="OrthoDB" id="2154091at2759"/>
<evidence type="ECO:0000256" key="4">
    <source>
        <dbReference type="ARBA" id="ARBA00023015"/>
    </source>
</evidence>
<dbReference type="PANTHER" id="PTHR31313:SF81">
    <property type="entry name" value="TY1 ENHANCER ACTIVATOR"/>
    <property type="match status" value="1"/>
</dbReference>
<keyword evidence="6" id="KW-0804">Transcription</keyword>
<evidence type="ECO:0000259" key="9">
    <source>
        <dbReference type="PROSITE" id="PS50048"/>
    </source>
</evidence>
<protein>
    <recommendedName>
        <fullName evidence="9">Zn(2)-C6 fungal-type domain-containing protein</fullName>
    </recommendedName>
</protein>
<keyword evidence="2" id="KW-0479">Metal-binding</keyword>
<dbReference type="STRING" id="436010.A0A166G0X3"/>
<feature type="region of interest" description="Disordered" evidence="8">
    <location>
        <begin position="669"/>
        <end position="700"/>
    </location>
</feature>
<gene>
    <name evidence="10" type="ORF">FIBSPDRAFT_957187</name>
</gene>
<evidence type="ECO:0000256" key="5">
    <source>
        <dbReference type="ARBA" id="ARBA00023125"/>
    </source>
</evidence>
<keyword evidence="7" id="KW-0539">Nucleus</keyword>
<dbReference type="InterPro" id="IPR001138">
    <property type="entry name" value="Zn2Cys6_DnaBD"/>
</dbReference>
<keyword evidence="11" id="KW-1185">Reference proteome</keyword>
<feature type="domain" description="Zn(2)-C6 fungal-type" evidence="9">
    <location>
        <begin position="22"/>
        <end position="52"/>
    </location>
</feature>